<feature type="transmembrane region" description="Helical" evidence="10">
    <location>
        <begin position="1074"/>
        <end position="1106"/>
    </location>
</feature>
<reference evidence="12 13" key="1">
    <citation type="journal article" date="2004" name="Science">
        <title>The Ashbya gossypii genome as a tool for mapping the ancient Saccharomyces cerevisiae genome.</title>
        <authorList>
            <person name="Dietrich F.S."/>
            <person name="Voegeli S."/>
            <person name="Brachat S."/>
            <person name="Lerch A."/>
            <person name="Gates K."/>
            <person name="Steiner S."/>
            <person name="Mohr C."/>
            <person name="Pohlmann R."/>
            <person name="Luedi P."/>
            <person name="Choi S."/>
            <person name="Wing R.A."/>
            <person name="Flavier A."/>
            <person name="Gaffney T.D."/>
            <person name="Philippsen P."/>
        </authorList>
    </citation>
    <scope>NUCLEOTIDE SEQUENCE [LARGE SCALE GENOMIC DNA]</scope>
    <source>
        <strain evidence="13">ATCC 10895 / CBS 109.51 / FGSC 9923 / NRRL Y-1056</strain>
    </source>
</reference>
<keyword evidence="3" id="KW-0813">Transport</keyword>
<dbReference type="Pfam" id="PF19055">
    <property type="entry name" value="ABC2_membrane_7"/>
    <property type="match status" value="1"/>
</dbReference>
<evidence type="ECO:0000256" key="6">
    <source>
        <dbReference type="ARBA" id="ARBA00022741"/>
    </source>
</evidence>
<dbReference type="InterPro" id="IPR013525">
    <property type="entry name" value="ABC2_TM"/>
</dbReference>
<comment type="subcellular location">
    <subcellularLocation>
        <location evidence="1">Membrane</location>
        <topology evidence="1">Multi-pass membrane protein</topology>
    </subcellularLocation>
</comment>
<evidence type="ECO:0000256" key="9">
    <source>
        <dbReference type="ARBA" id="ARBA00023136"/>
    </source>
</evidence>
<sequence length="1309" mass="146470">MKNRSLRANGASIGGKNNISDIEEYNSNATIIRDLTFKVGAGEIVLVVGDKSSQFLRNLADGNSAISPENKLVFKNYEYLKFAERCTGEIIYSNAEDNHMKQLTVQETIDFAVNCNVDVAKEDKILLRDTLLSAFKLSEVRHTLVADENSSKLSVGERRRLSIIEAFLGNASLYLWDNCTNGLDSMTAMDIIQGLKLMARVTKTVNLFGCTQANGILLGQVDKVLVLIGDYQVFYGSYQDCILFFESLYFPKDPNLLDSEYFSAVIYGSIQSPLIKTDSDFHRQWIHSSYYRKVNDESQIKYSKKTIDLKDLKSLQPVSALRQVIYCVLRSWNMFRSDKFATGLQVTTAFLRSLTLGALFLDLPTTAVGSQARERLIFYILLMCMFSGITTVPLIFDRRPVIMKQIQMQFYRPWTDSLANTTLSLSVNLILVTISSSVLYTMVDFQRSLLRFSVFILIAITSDCIIHLMFLTIANISPNSALANGLSGILLISASVTGSLGIPLKQMNRWFKVLSLINPIRYAGETFLTNELFNVSLECADMLVPGGAAYQNVAGSFRTCVWPGAEPESSVINGTKYLSAQFAFSHAHFWKNYGILQAFSIFFFIASLLSAEYIMPLFCTKYAPRICWPREKYENCHPARIKLRKEVVIDNDSHSTFCSDRFIEKAYAVAPSSSCGTREFSYGNELYHSIISWSNLSYQVNGKMLLQNISGYIGPGLCLVLGESSSGKSALLNVLARREASGITGNLMLAGRPIKDYPNYHNEVGYVPQVDAHFGSLKVIEALEFSANIRGQRDKEHITEVLSMLNLSGQRYVDELCLQEKRILSIGAELASKPAVALFVDEPSMGMDSEAAIAMIERLNRLADEGQTILCSISQPSKSIFHYFDNLIVLDKNGQCVYFGSTEGAISYFTKHSAIQYDERKHNPSDLILSIIRSNLKDRTWAENWQCTKEYAAAEATRIELERKSFGAWASDQRHLDSFLTWPTCFCATLKRQFILIARDKSYLTSRIILSLTTGLYLAGSLWNTGNSGSALDTTIFSVFVFLAMSLPLAQQIQTKAATVMKAYITREMKSHTVGWSTLMAAQFLAEIPLLLSCCVLFYFCIYCTMGTSVNPAVMDAFFVNCLVFGLYCLSIGLATLFVGLKVYHSTALLSLVSSLLLAVCGILQPNLKVTPIWRTIYQMSPLTYFADTFTSLLLYDKHILCSQDDLISVSRPDGQSCSEYFGTFIQEFGGKIVDHADKNMCAYCSSDEISNFLSLRDMSYNHIWRNVAICSAFVALNFAAMICRFHLFNAPLSLANIPGRLQAVFKHK</sequence>
<dbReference type="CDD" id="cd03232">
    <property type="entry name" value="ABCG_PDR_domain2"/>
    <property type="match status" value="1"/>
</dbReference>
<protein>
    <submittedName>
        <fullName evidence="12">AFR326Wp</fullName>
    </submittedName>
</protein>
<evidence type="ECO:0000256" key="3">
    <source>
        <dbReference type="ARBA" id="ARBA00022448"/>
    </source>
</evidence>
<feature type="transmembrane region" description="Helical" evidence="10">
    <location>
        <begin position="1148"/>
        <end position="1165"/>
    </location>
</feature>
<keyword evidence="6" id="KW-0547">Nucleotide-binding</keyword>
<evidence type="ECO:0000313" key="13">
    <source>
        <dbReference type="Proteomes" id="UP000000591"/>
    </source>
</evidence>
<evidence type="ECO:0000256" key="7">
    <source>
        <dbReference type="ARBA" id="ARBA00022840"/>
    </source>
</evidence>
<evidence type="ECO:0000256" key="5">
    <source>
        <dbReference type="ARBA" id="ARBA00022737"/>
    </source>
</evidence>
<proteinExistence type="inferred from homology"/>
<feature type="transmembrane region" description="Helical" evidence="10">
    <location>
        <begin position="376"/>
        <end position="396"/>
    </location>
</feature>
<dbReference type="GO" id="GO:0016020">
    <property type="term" value="C:membrane"/>
    <property type="evidence" value="ECO:0000318"/>
    <property type="project" value="GO_Central"/>
</dbReference>
<evidence type="ECO:0000256" key="1">
    <source>
        <dbReference type="ARBA" id="ARBA00004141"/>
    </source>
</evidence>
<dbReference type="GO" id="GO:0140359">
    <property type="term" value="F:ABC-type transporter activity"/>
    <property type="evidence" value="ECO:0007669"/>
    <property type="project" value="InterPro"/>
</dbReference>
<dbReference type="Proteomes" id="UP000000591">
    <property type="component" value="Chromosome VI"/>
</dbReference>
<feature type="transmembrane region" description="Helical" evidence="10">
    <location>
        <begin position="340"/>
        <end position="361"/>
    </location>
</feature>
<keyword evidence="5" id="KW-0677">Repeat</keyword>
<evidence type="ECO:0000256" key="4">
    <source>
        <dbReference type="ARBA" id="ARBA00022692"/>
    </source>
</evidence>
<feature type="transmembrane region" description="Helical" evidence="10">
    <location>
        <begin position="595"/>
        <end position="615"/>
    </location>
</feature>
<dbReference type="OrthoDB" id="66620at2759"/>
<gene>
    <name evidence="12" type="ORF">AGOS_AFR326W</name>
</gene>
<dbReference type="InterPro" id="IPR043926">
    <property type="entry name" value="ABCG_dom"/>
</dbReference>
<feature type="domain" description="ABC transporter" evidence="11">
    <location>
        <begin position="17"/>
        <end position="254"/>
    </location>
</feature>
<feature type="domain" description="ABC transporter" evidence="11">
    <location>
        <begin position="691"/>
        <end position="918"/>
    </location>
</feature>
<keyword evidence="8 10" id="KW-1133">Transmembrane helix</keyword>
<dbReference type="PROSITE" id="PS00211">
    <property type="entry name" value="ABC_TRANSPORTER_1"/>
    <property type="match status" value="1"/>
</dbReference>
<feature type="transmembrane region" description="Helical" evidence="10">
    <location>
        <begin position="1264"/>
        <end position="1288"/>
    </location>
</feature>
<dbReference type="SUPFAM" id="SSF52540">
    <property type="entry name" value="P-loop containing nucleoside triphosphate hydrolases"/>
    <property type="match status" value="2"/>
</dbReference>
<keyword evidence="13" id="KW-1185">Reference proteome</keyword>
<evidence type="ECO:0000256" key="10">
    <source>
        <dbReference type="SAM" id="Phobius"/>
    </source>
</evidence>
<dbReference type="EMBL" id="AE016819">
    <property type="protein sequence ID" value="AAS53697.2"/>
    <property type="molecule type" value="Genomic_DNA"/>
</dbReference>
<dbReference type="GeneID" id="4622137"/>
<feature type="transmembrane region" description="Helical" evidence="10">
    <location>
        <begin position="452"/>
        <end position="474"/>
    </location>
</feature>
<dbReference type="GO" id="GO:0055085">
    <property type="term" value="P:transmembrane transport"/>
    <property type="evidence" value="ECO:0000318"/>
    <property type="project" value="GO_Central"/>
</dbReference>
<keyword evidence="4 10" id="KW-0812">Transmembrane</keyword>
<dbReference type="Pfam" id="PF01061">
    <property type="entry name" value="ABC2_membrane"/>
    <property type="match status" value="2"/>
</dbReference>
<dbReference type="CDD" id="cd03233">
    <property type="entry name" value="ABCG_PDR_domain1"/>
    <property type="match status" value="1"/>
</dbReference>
<evidence type="ECO:0000256" key="8">
    <source>
        <dbReference type="ARBA" id="ARBA00022989"/>
    </source>
</evidence>
<feature type="transmembrane region" description="Helical" evidence="10">
    <location>
        <begin position="481"/>
        <end position="502"/>
    </location>
</feature>
<dbReference type="InterPro" id="IPR003439">
    <property type="entry name" value="ABC_transporter-like_ATP-bd"/>
</dbReference>
<evidence type="ECO:0000259" key="11">
    <source>
        <dbReference type="PROSITE" id="PS50893"/>
    </source>
</evidence>
<accession>Q753I6</accession>
<organism evidence="12 13">
    <name type="scientific">Eremothecium gossypii (strain ATCC 10895 / CBS 109.51 / FGSC 9923 / NRRL Y-1056)</name>
    <name type="common">Yeast</name>
    <name type="synonym">Ashbya gossypii</name>
    <dbReference type="NCBI Taxonomy" id="284811"/>
    <lineage>
        <taxon>Eukaryota</taxon>
        <taxon>Fungi</taxon>
        <taxon>Dikarya</taxon>
        <taxon>Ascomycota</taxon>
        <taxon>Saccharomycotina</taxon>
        <taxon>Saccharomycetes</taxon>
        <taxon>Saccharomycetales</taxon>
        <taxon>Saccharomycetaceae</taxon>
        <taxon>Eremothecium</taxon>
    </lineage>
</organism>
<dbReference type="Pfam" id="PF00005">
    <property type="entry name" value="ABC_tran"/>
    <property type="match status" value="2"/>
</dbReference>
<dbReference type="InterPro" id="IPR017871">
    <property type="entry name" value="ABC_transporter-like_CS"/>
</dbReference>
<feature type="transmembrane region" description="Helical" evidence="10">
    <location>
        <begin position="1118"/>
        <end position="1141"/>
    </location>
</feature>
<dbReference type="STRING" id="284811.Q753I6"/>
<keyword evidence="9 10" id="KW-0472">Membrane</keyword>
<dbReference type="GO" id="GO:0016887">
    <property type="term" value="F:ATP hydrolysis activity"/>
    <property type="evidence" value="ECO:0007669"/>
    <property type="project" value="InterPro"/>
</dbReference>
<dbReference type="GO" id="GO:0042626">
    <property type="term" value="F:ATPase-coupled transmembrane transporter activity"/>
    <property type="evidence" value="ECO:0000318"/>
    <property type="project" value="GO_Central"/>
</dbReference>
<dbReference type="InterPro" id="IPR003593">
    <property type="entry name" value="AAA+_ATPase"/>
</dbReference>
<dbReference type="SMART" id="SM00382">
    <property type="entry name" value="AAA"/>
    <property type="match status" value="1"/>
</dbReference>
<dbReference type="GO" id="GO:0005524">
    <property type="term" value="F:ATP binding"/>
    <property type="evidence" value="ECO:0007669"/>
    <property type="project" value="UniProtKB-KW"/>
</dbReference>
<reference evidence="13" key="2">
    <citation type="journal article" date="2013" name="G3 (Bethesda)">
        <title>Genomes of Ashbya fungi isolated from insects reveal four mating-type loci, numerous translocations, lack of transposons, and distinct gene duplications.</title>
        <authorList>
            <person name="Dietrich F.S."/>
            <person name="Voegeli S."/>
            <person name="Kuo S."/>
            <person name="Philippsen P."/>
        </authorList>
    </citation>
    <scope>GENOME REANNOTATION</scope>
    <source>
        <strain evidence="13">ATCC 10895 / CBS 109.51 / FGSC 9923 / NRRL Y-1056</strain>
    </source>
</reference>
<dbReference type="InterPro" id="IPR010929">
    <property type="entry name" value="PDR_CDR_ABC"/>
</dbReference>
<dbReference type="HOGENOM" id="CLU_000604_35_0_1"/>
<dbReference type="InParanoid" id="Q753I6"/>
<comment type="similarity">
    <text evidence="2">Belongs to the ABC transporter superfamily. ABCG family. PDR (TC 3.A.1.205) subfamily.</text>
</comment>
<evidence type="ECO:0000313" key="12">
    <source>
        <dbReference type="EMBL" id="AAS53697.2"/>
    </source>
</evidence>
<name>Q753I6_EREGS</name>
<dbReference type="InterPro" id="IPR034001">
    <property type="entry name" value="ABCG_PDR_1"/>
</dbReference>
<dbReference type="eggNOG" id="KOG0065">
    <property type="taxonomic scope" value="Eukaryota"/>
</dbReference>
<dbReference type="RefSeq" id="NP_985873.2">
    <property type="nucleotide sequence ID" value="NM_211228.2"/>
</dbReference>
<keyword evidence="7" id="KW-0067">ATP-binding</keyword>
<feature type="transmembrane region" description="Helical" evidence="10">
    <location>
        <begin position="417"/>
        <end position="440"/>
    </location>
</feature>
<evidence type="ECO:0000256" key="2">
    <source>
        <dbReference type="ARBA" id="ARBA00006012"/>
    </source>
</evidence>
<dbReference type="PANTHER" id="PTHR19241">
    <property type="entry name" value="ATP-BINDING CASSETTE TRANSPORTER"/>
    <property type="match status" value="1"/>
</dbReference>
<dbReference type="KEGG" id="ago:AGOS_AFR326W"/>
<dbReference type="Pfam" id="PF06422">
    <property type="entry name" value="PDR_CDR"/>
    <property type="match status" value="1"/>
</dbReference>
<dbReference type="Gene3D" id="3.40.50.300">
    <property type="entry name" value="P-loop containing nucleotide triphosphate hydrolases"/>
    <property type="match status" value="2"/>
</dbReference>
<dbReference type="FunFam" id="3.40.50.300:FF:004208">
    <property type="entry name" value="Predicted protein"/>
    <property type="match status" value="1"/>
</dbReference>
<dbReference type="PROSITE" id="PS50893">
    <property type="entry name" value="ABC_TRANSPORTER_2"/>
    <property type="match status" value="2"/>
</dbReference>
<dbReference type="InterPro" id="IPR027417">
    <property type="entry name" value="P-loop_NTPase"/>
</dbReference>
<dbReference type="InterPro" id="IPR034003">
    <property type="entry name" value="ABCG_PDR_2"/>
</dbReference>